<dbReference type="SMART" id="SM00797">
    <property type="entry name" value="AHS2"/>
    <property type="match status" value="1"/>
</dbReference>
<evidence type="ECO:0000256" key="3">
    <source>
        <dbReference type="ARBA" id="ARBA00022840"/>
    </source>
</evidence>
<dbReference type="GO" id="GO:0005524">
    <property type="term" value="F:ATP binding"/>
    <property type="evidence" value="ECO:0007669"/>
    <property type="project" value="UniProtKB-KW"/>
</dbReference>
<evidence type="ECO:0000256" key="2">
    <source>
        <dbReference type="ARBA" id="ARBA00022801"/>
    </source>
</evidence>
<sequence>MIGKVKVLQTNFYATIQDQGRFGYAKFGVPKSGAMDQFSFIMANLLLNNDENAACIEFAFQDLVLEFSDTTMIALTGASIDAFLNNDGVQMYRRINVTKGDVLKIKNYKKGVYGYVGILKGFLNPTVLKSRSYYKSITTNFCLKKNDELSYAVGEYTDFQFSNITRPLLFDDRETLKAYPGPEFSLLSEKQQSVVSDSNFTISRNINRMAIVLEEQLVNDFASMLTGPVLPGTVQLTPSGSLIVLMRDCQTTGGYPRILQLSEASINYIAQKQVGGTFRFRVSNTF</sequence>
<accession>A0A937D8F6</accession>
<feature type="domain" description="Carboxyltransferase" evidence="4">
    <location>
        <begin position="26"/>
        <end position="286"/>
    </location>
</feature>
<keyword evidence="6" id="KW-1185">Reference proteome</keyword>
<dbReference type="PANTHER" id="PTHR43309:SF3">
    <property type="entry name" value="5-OXOPROLINASE SUBUNIT C"/>
    <property type="match status" value="1"/>
</dbReference>
<dbReference type="RefSeq" id="WP_201916820.1">
    <property type="nucleotide sequence ID" value="NZ_BAABAX010000021.1"/>
</dbReference>
<reference evidence="5" key="1">
    <citation type="submission" date="2021-01" db="EMBL/GenBank/DDBJ databases">
        <authorList>
            <person name="Zhong Y.L."/>
        </authorList>
    </citation>
    <scope>NUCLEOTIDE SEQUENCE</scope>
    <source>
        <strain evidence="5">KCTC 23302</strain>
    </source>
</reference>
<dbReference type="EMBL" id="JAERQJ010000001">
    <property type="protein sequence ID" value="MBL0682647.1"/>
    <property type="molecule type" value="Genomic_DNA"/>
</dbReference>
<name>A0A937D8F6_9FLAO</name>
<dbReference type="InterPro" id="IPR052708">
    <property type="entry name" value="PxpC"/>
</dbReference>
<evidence type="ECO:0000313" key="6">
    <source>
        <dbReference type="Proteomes" id="UP000651057"/>
    </source>
</evidence>
<evidence type="ECO:0000256" key="1">
    <source>
        <dbReference type="ARBA" id="ARBA00022741"/>
    </source>
</evidence>
<proteinExistence type="predicted"/>
<evidence type="ECO:0000259" key="4">
    <source>
        <dbReference type="SMART" id="SM00797"/>
    </source>
</evidence>
<keyword evidence="3" id="KW-0067">ATP-binding</keyword>
<dbReference type="Gene3D" id="2.40.100.10">
    <property type="entry name" value="Cyclophilin-like"/>
    <property type="match status" value="1"/>
</dbReference>
<dbReference type="Pfam" id="PF02626">
    <property type="entry name" value="CT_A_B"/>
    <property type="match status" value="1"/>
</dbReference>
<protein>
    <submittedName>
        <fullName evidence="5">Biotin-dependent carboxyltransferase family protein</fullName>
    </submittedName>
</protein>
<keyword evidence="2" id="KW-0378">Hydrolase</keyword>
<dbReference type="InterPro" id="IPR003778">
    <property type="entry name" value="CT_A_B"/>
</dbReference>
<evidence type="ECO:0000313" key="5">
    <source>
        <dbReference type="EMBL" id="MBL0682647.1"/>
    </source>
</evidence>
<dbReference type="PANTHER" id="PTHR43309">
    <property type="entry name" value="5-OXOPROLINASE SUBUNIT C"/>
    <property type="match status" value="1"/>
</dbReference>
<dbReference type="AlphaFoldDB" id="A0A937D8F6"/>
<dbReference type="InterPro" id="IPR029000">
    <property type="entry name" value="Cyclophilin-like_dom_sf"/>
</dbReference>
<dbReference type="GO" id="GO:0016787">
    <property type="term" value="F:hydrolase activity"/>
    <property type="evidence" value="ECO:0007669"/>
    <property type="project" value="UniProtKB-KW"/>
</dbReference>
<keyword evidence="1" id="KW-0547">Nucleotide-binding</keyword>
<organism evidence="5 6">
    <name type="scientific">Aquimarina mytili</name>
    <dbReference type="NCBI Taxonomy" id="874423"/>
    <lineage>
        <taxon>Bacteria</taxon>
        <taxon>Pseudomonadati</taxon>
        <taxon>Bacteroidota</taxon>
        <taxon>Flavobacteriia</taxon>
        <taxon>Flavobacteriales</taxon>
        <taxon>Flavobacteriaceae</taxon>
        <taxon>Aquimarina</taxon>
    </lineage>
</organism>
<comment type="caution">
    <text evidence="5">The sequence shown here is derived from an EMBL/GenBank/DDBJ whole genome shotgun (WGS) entry which is preliminary data.</text>
</comment>
<gene>
    <name evidence="5" type="ORF">JJQ60_03910</name>
</gene>
<dbReference type="Proteomes" id="UP000651057">
    <property type="component" value="Unassembled WGS sequence"/>
</dbReference>